<dbReference type="EMBL" id="CP069033">
    <property type="protein sequence ID" value="QRD01130.1"/>
    <property type="molecule type" value="Genomic_DNA"/>
</dbReference>
<dbReference type="VEuPathDB" id="FungiDB:JI435_152770"/>
<reference evidence="2" key="1">
    <citation type="journal article" date="2021" name="BMC Genomics">
        <title>Chromosome-level genome assembly and manually-curated proteome of model necrotroph Parastagonospora nodorum Sn15 reveals a genome-wide trove of candidate effector homologs, and redundancy of virulence-related functions within an accessory chromosome.</title>
        <authorList>
            <person name="Bertazzoni S."/>
            <person name="Jones D.A.B."/>
            <person name="Phan H.T."/>
            <person name="Tan K.-C."/>
            <person name="Hane J.K."/>
        </authorList>
    </citation>
    <scope>NUCLEOTIDE SEQUENCE [LARGE SCALE GENOMIC DNA]</scope>
    <source>
        <strain evidence="2">SN15 / ATCC MYA-4574 / FGSC 10173)</strain>
    </source>
</reference>
<dbReference type="Proteomes" id="UP000663193">
    <property type="component" value="Chromosome 11"/>
</dbReference>
<evidence type="ECO:0000313" key="1">
    <source>
        <dbReference type="EMBL" id="QRD01130.1"/>
    </source>
</evidence>
<gene>
    <name evidence="1" type="ORF">JI435_152770</name>
</gene>
<proteinExistence type="predicted"/>
<accession>A0A7U2I460</accession>
<organism evidence="1 2">
    <name type="scientific">Phaeosphaeria nodorum (strain SN15 / ATCC MYA-4574 / FGSC 10173)</name>
    <name type="common">Glume blotch fungus</name>
    <name type="synonym">Parastagonospora nodorum</name>
    <dbReference type="NCBI Taxonomy" id="321614"/>
    <lineage>
        <taxon>Eukaryota</taxon>
        <taxon>Fungi</taxon>
        <taxon>Dikarya</taxon>
        <taxon>Ascomycota</taxon>
        <taxon>Pezizomycotina</taxon>
        <taxon>Dothideomycetes</taxon>
        <taxon>Pleosporomycetidae</taxon>
        <taxon>Pleosporales</taxon>
        <taxon>Pleosporineae</taxon>
        <taxon>Phaeosphaeriaceae</taxon>
        <taxon>Parastagonospora</taxon>
    </lineage>
</organism>
<name>A0A7U2I460_PHANO</name>
<evidence type="ECO:0000313" key="2">
    <source>
        <dbReference type="Proteomes" id="UP000663193"/>
    </source>
</evidence>
<protein>
    <submittedName>
        <fullName evidence="1">Uncharacterized protein</fullName>
    </submittedName>
</protein>
<sequence length="94" mass="10428">MSSGLEKCNNTATDVEEYDVRCAKQFRTRRRVVCTVRLCGISMTTRTGGDSGTFLLHSAMRRMNVPMAFRTSSSISLGARKARRSSAIPARPVR</sequence>
<keyword evidence="2" id="KW-1185">Reference proteome</keyword>
<dbReference type="AlphaFoldDB" id="A0A7U2I460"/>